<organism evidence="2 3">
    <name type="scientific">Mycolicibacterium chubuense</name>
    <name type="common">Mycobacterium chubuense</name>
    <dbReference type="NCBI Taxonomy" id="1800"/>
    <lineage>
        <taxon>Bacteria</taxon>
        <taxon>Bacillati</taxon>
        <taxon>Actinomycetota</taxon>
        <taxon>Actinomycetes</taxon>
        <taxon>Mycobacteriales</taxon>
        <taxon>Mycobacteriaceae</taxon>
        <taxon>Mycolicibacterium</taxon>
    </lineage>
</organism>
<dbReference type="PROSITE" id="PS51725">
    <property type="entry name" value="ABM"/>
    <property type="match status" value="1"/>
</dbReference>
<dbReference type="AlphaFoldDB" id="A0A0J6YEE3"/>
<evidence type="ECO:0000313" key="2">
    <source>
        <dbReference type="EMBL" id="KMO71216.1"/>
    </source>
</evidence>
<dbReference type="Pfam" id="PF03992">
    <property type="entry name" value="ABM"/>
    <property type="match status" value="1"/>
</dbReference>
<keyword evidence="2" id="KW-0503">Monooxygenase</keyword>
<accession>A0A0J6YEE3</accession>
<sequence length="104" mass="11233">MDEPTSAQMIIVAGHLVVDPADRESYLAGCATVVRQARAAPGCRDFAICADPVDPGRINVYERWESTAAVEAFRSSGPSEEQRAAIRSGSVTEYRITDARTLFG</sequence>
<proteinExistence type="predicted"/>
<gene>
    <name evidence="2" type="ORF">MCHUDSM44219_05290</name>
</gene>
<comment type="caution">
    <text evidence="2">The sequence shown here is derived from an EMBL/GenBank/DDBJ whole genome shotgun (WGS) entry which is preliminary data.</text>
</comment>
<keyword evidence="3" id="KW-1185">Reference proteome</keyword>
<evidence type="ECO:0000259" key="1">
    <source>
        <dbReference type="PROSITE" id="PS51725"/>
    </source>
</evidence>
<dbReference type="InterPro" id="IPR011008">
    <property type="entry name" value="Dimeric_a/b-barrel"/>
</dbReference>
<dbReference type="Gene3D" id="3.30.70.100">
    <property type="match status" value="1"/>
</dbReference>
<dbReference type="InterPro" id="IPR007138">
    <property type="entry name" value="ABM_dom"/>
</dbReference>
<dbReference type="SUPFAM" id="SSF54909">
    <property type="entry name" value="Dimeric alpha+beta barrel"/>
    <property type="match status" value="1"/>
</dbReference>
<keyword evidence="2" id="KW-0560">Oxidoreductase</keyword>
<dbReference type="Proteomes" id="UP000036176">
    <property type="component" value="Unassembled WGS sequence"/>
</dbReference>
<protein>
    <submittedName>
        <fullName evidence="2">Antibiotic biosynthesis monooxygenase</fullName>
    </submittedName>
</protein>
<reference evidence="2 3" key="1">
    <citation type="journal article" date="2015" name="Genome Biol. Evol.">
        <title>Characterization of Three Mycobacterium spp. with Potential Use in Bioremediation by Genome Sequencing and Comparative Genomics.</title>
        <authorList>
            <person name="Das S."/>
            <person name="Pettersson B.M."/>
            <person name="Behra P.R."/>
            <person name="Ramesh M."/>
            <person name="Dasgupta S."/>
            <person name="Bhattacharya A."/>
            <person name="Kirsebom L.A."/>
        </authorList>
    </citation>
    <scope>NUCLEOTIDE SEQUENCE [LARGE SCALE GENOMIC DNA]</scope>
    <source>
        <strain evidence="2 3">DSM 44219</strain>
    </source>
</reference>
<dbReference type="EMBL" id="JYNX01000080">
    <property type="protein sequence ID" value="KMO71216.1"/>
    <property type="molecule type" value="Genomic_DNA"/>
</dbReference>
<feature type="domain" description="ABM" evidence="1">
    <location>
        <begin position="10"/>
        <end position="103"/>
    </location>
</feature>
<dbReference type="PATRIC" id="fig|1800.3.peg.5322"/>
<dbReference type="GO" id="GO:0004497">
    <property type="term" value="F:monooxygenase activity"/>
    <property type="evidence" value="ECO:0007669"/>
    <property type="project" value="UniProtKB-KW"/>
</dbReference>
<evidence type="ECO:0000313" key="3">
    <source>
        <dbReference type="Proteomes" id="UP000036176"/>
    </source>
</evidence>
<name>A0A0J6YEE3_MYCCU</name>